<evidence type="ECO:0000256" key="5">
    <source>
        <dbReference type="ARBA" id="ARBA00022801"/>
    </source>
</evidence>
<evidence type="ECO:0000256" key="7">
    <source>
        <dbReference type="ARBA" id="ARBA00047740"/>
    </source>
</evidence>
<comment type="catalytic activity">
    <reaction evidence="7">
        <text>a 5'-end triphospho-ribonucleoside in mRNA + H2O = a 5'-end diphospho-ribonucleoside in mRNA + phosphate + H(+)</text>
        <dbReference type="Rhea" id="RHEA:67004"/>
        <dbReference type="Rhea" id="RHEA-COMP:17164"/>
        <dbReference type="Rhea" id="RHEA-COMP:17165"/>
        <dbReference type="ChEBI" id="CHEBI:15377"/>
        <dbReference type="ChEBI" id="CHEBI:15378"/>
        <dbReference type="ChEBI" id="CHEBI:43474"/>
        <dbReference type="ChEBI" id="CHEBI:167616"/>
        <dbReference type="ChEBI" id="CHEBI:167618"/>
        <dbReference type="EC" id="3.6.1.74"/>
    </reaction>
    <physiologicalReaction direction="left-to-right" evidence="7">
        <dbReference type="Rhea" id="RHEA:67005"/>
    </physiologicalReaction>
</comment>
<dbReference type="Proteomes" id="UP000193986">
    <property type="component" value="Unassembled WGS sequence"/>
</dbReference>
<dbReference type="AlphaFoldDB" id="A0A1Y2AMU3"/>
<comment type="cofactor">
    <cofactor evidence="1 8">
        <name>Mg(2+)</name>
        <dbReference type="ChEBI" id="CHEBI:18420"/>
    </cofactor>
</comment>
<comment type="subcellular location">
    <subcellularLocation>
        <location evidence="2 8">Nucleus</location>
    </subcellularLocation>
</comment>
<evidence type="ECO:0000256" key="2">
    <source>
        <dbReference type="ARBA" id="ARBA00004123"/>
    </source>
</evidence>
<evidence type="ECO:0000256" key="4">
    <source>
        <dbReference type="ARBA" id="ARBA00022664"/>
    </source>
</evidence>
<evidence type="ECO:0000259" key="10">
    <source>
        <dbReference type="Pfam" id="PF02940"/>
    </source>
</evidence>
<reference evidence="11 12" key="1">
    <citation type="submission" date="2016-07" db="EMBL/GenBank/DDBJ databases">
        <title>Pervasive Adenine N6-methylation of Active Genes in Fungi.</title>
        <authorList>
            <consortium name="DOE Joint Genome Institute"/>
            <person name="Mondo S.J."/>
            <person name="Dannebaum R.O."/>
            <person name="Kuo R.C."/>
            <person name="Labutti K."/>
            <person name="Haridas S."/>
            <person name="Kuo A."/>
            <person name="Salamov A."/>
            <person name="Ahrendt S.R."/>
            <person name="Lipzen A."/>
            <person name="Sullivan W."/>
            <person name="Andreopoulos W.B."/>
            <person name="Clum A."/>
            <person name="Lindquist E."/>
            <person name="Daum C."/>
            <person name="Ramamoorthy G.K."/>
            <person name="Gryganskyi A."/>
            <person name="Culley D."/>
            <person name="Magnuson J.K."/>
            <person name="James T.Y."/>
            <person name="O'Malley M.A."/>
            <person name="Stajich J.E."/>
            <person name="Spatafora J.W."/>
            <person name="Visel A."/>
            <person name="Grigoriev I.V."/>
        </authorList>
    </citation>
    <scope>NUCLEOTIDE SEQUENCE [LARGE SCALE GENOMIC DNA]</scope>
    <source>
        <strain evidence="11 12">68-887.2</strain>
    </source>
</reference>
<dbReference type="Pfam" id="PF02940">
    <property type="entry name" value="mRNA_triPase"/>
    <property type="match status" value="1"/>
</dbReference>
<dbReference type="InterPro" id="IPR004206">
    <property type="entry name" value="mRNA_triPase_Cet1"/>
</dbReference>
<accession>A0A1Y2AMU3</accession>
<protein>
    <recommendedName>
        <fullName evidence="8">mRNA-capping enzyme subunit beta</fullName>
        <ecNumber evidence="8">3.6.1.74</ecNumber>
    </recommendedName>
    <alternativeName>
        <fullName evidence="8">mRNA 5'-phosphatase</fullName>
    </alternativeName>
    <alternativeName>
        <fullName evidence="8">mRNA 5'-triphosphate monophosphatase</fullName>
    </alternativeName>
</protein>
<evidence type="ECO:0000256" key="6">
    <source>
        <dbReference type="ARBA" id="ARBA00023242"/>
    </source>
</evidence>
<evidence type="ECO:0000313" key="11">
    <source>
        <dbReference type="EMBL" id="ORY23816.1"/>
    </source>
</evidence>
<dbReference type="InterPro" id="IPR037009">
    <property type="entry name" value="mRNA_triPase_Cet1_sf"/>
</dbReference>
<dbReference type="EC" id="3.6.1.74" evidence="8"/>
<dbReference type="EMBL" id="MCFC01000075">
    <property type="protein sequence ID" value="ORY23816.1"/>
    <property type="molecule type" value="Genomic_DNA"/>
</dbReference>
<keyword evidence="12" id="KW-1185">Reference proteome</keyword>
<feature type="domain" description="mRNA triphosphatase Cet1-like" evidence="10">
    <location>
        <begin position="157"/>
        <end position="379"/>
    </location>
</feature>
<dbReference type="InterPro" id="IPR033469">
    <property type="entry name" value="CYTH-like_dom_sf"/>
</dbReference>
<dbReference type="STRING" id="71784.A0A1Y2AMU3"/>
<dbReference type="PANTHER" id="PTHR28118">
    <property type="entry name" value="POLYNUCLEOTIDE 5'-TRIPHOSPHATASE-RELATED"/>
    <property type="match status" value="1"/>
</dbReference>
<keyword evidence="8" id="KW-0506">mRNA capping</keyword>
<organism evidence="11 12">
    <name type="scientific">Naematelia encephala</name>
    <dbReference type="NCBI Taxonomy" id="71784"/>
    <lineage>
        <taxon>Eukaryota</taxon>
        <taxon>Fungi</taxon>
        <taxon>Dikarya</taxon>
        <taxon>Basidiomycota</taxon>
        <taxon>Agaricomycotina</taxon>
        <taxon>Tremellomycetes</taxon>
        <taxon>Tremellales</taxon>
        <taxon>Naemateliaceae</taxon>
        <taxon>Naematelia</taxon>
    </lineage>
</organism>
<dbReference type="Gene3D" id="3.20.100.10">
    <property type="entry name" value="mRNA triphosphatase Cet1-like"/>
    <property type="match status" value="1"/>
</dbReference>
<gene>
    <name evidence="11" type="ORF">BCR39DRAFT_343002</name>
</gene>
<comment type="similarity">
    <text evidence="3 8">Belongs to the fungal TPase family.</text>
</comment>
<keyword evidence="5 8" id="KW-0378">Hydrolase</keyword>
<evidence type="ECO:0000256" key="3">
    <source>
        <dbReference type="ARBA" id="ARBA00006345"/>
    </source>
</evidence>
<dbReference type="PANTHER" id="PTHR28118:SF1">
    <property type="entry name" value="POLYNUCLEOTIDE 5'-TRIPHOSPHATASE CTL1-RELATED"/>
    <property type="match status" value="1"/>
</dbReference>
<keyword evidence="6 8" id="KW-0539">Nucleus</keyword>
<comment type="function">
    <text evidence="8">First step of mRNA capping. Converts the 5'-triphosphate end of a nascent mRNA chain into a diphosphate end.</text>
</comment>
<evidence type="ECO:0000256" key="9">
    <source>
        <dbReference type="SAM" id="MobiDB-lite"/>
    </source>
</evidence>
<dbReference type="OrthoDB" id="272147at2759"/>
<proteinExistence type="inferred from homology"/>
<dbReference type="CDD" id="cd07470">
    <property type="entry name" value="CYTH-like_mRNA_RTPase"/>
    <property type="match status" value="1"/>
</dbReference>
<dbReference type="GO" id="GO:0004651">
    <property type="term" value="F:polynucleotide 5'-phosphatase activity"/>
    <property type="evidence" value="ECO:0007669"/>
    <property type="project" value="UniProtKB-UniRule"/>
</dbReference>
<evidence type="ECO:0000256" key="8">
    <source>
        <dbReference type="RuleBase" id="RU367053"/>
    </source>
</evidence>
<dbReference type="InterPro" id="IPR040343">
    <property type="entry name" value="Cet1/Ctl1"/>
</dbReference>
<feature type="compositionally biased region" description="Basic and acidic residues" evidence="9">
    <location>
        <begin position="1"/>
        <end position="11"/>
    </location>
</feature>
<comment type="subunit">
    <text evidence="8">Heterodimer. The mRNA-capping enzyme is composed of two separate chains alpha and beta, respectively a mRNA guanylyltransferase and an mRNA 5'-triphosphate monophosphatase.</text>
</comment>
<evidence type="ECO:0000313" key="12">
    <source>
        <dbReference type="Proteomes" id="UP000193986"/>
    </source>
</evidence>
<evidence type="ECO:0000256" key="1">
    <source>
        <dbReference type="ARBA" id="ARBA00001946"/>
    </source>
</evidence>
<name>A0A1Y2AMU3_9TREE</name>
<feature type="compositionally biased region" description="Low complexity" evidence="9">
    <location>
        <begin position="114"/>
        <end position="134"/>
    </location>
</feature>
<keyword evidence="4 8" id="KW-0507">mRNA processing</keyword>
<dbReference type="FunCoup" id="A0A1Y2AMU3">
    <property type="interactions" value="36"/>
</dbReference>
<sequence length="419" mass="47113">MPEYVPRHDRPPYYSSLPSPPPSQNLPSPRYASPDLDPDQPYPWTRQGIAMSLHGEEESGDTAEYGTQNVEYSQEQYDAEAAAEEQAYATEAGPSRKRPRPIEGEPSYQNGHASSSRPSSGSSFQPRQRQQLAQPPRPLRIADMQIIPSFFGLAPRNEFTKRVGDFLMEYCRGQQNIEIEMKLGTVMAVANPSQQPQRVRMPTWSEMILPPDYPTGGFVANMLKHRNKQLNQLLNTAAAAAQTSPVPVRFFRARHTDSFHDSGRGDKVRVTRDRDNEDQVVAVIKKKRLSNLNVYNPNQALDWRVSVSIEEPCKSLLLNMNQADAVSGEMPSGPITMIREKDRACYQHQLCQVDLTVVTTKSPKTGQATGVSYELEIEILDVPTLIAEGEKEIQGLPNRFDEMLQSCLDTVRMLVRNVE</sequence>
<dbReference type="GO" id="GO:0140818">
    <property type="term" value="F:mRNA 5'-triphosphate monophosphatase activity"/>
    <property type="evidence" value="ECO:0007669"/>
    <property type="project" value="UniProtKB-EC"/>
</dbReference>
<dbReference type="GO" id="GO:0031533">
    <property type="term" value="C:mRNA capping enzyme complex"/>
    <property type="evidence" value="ECO:0007669"/>
    <property type="project" value="UniProtKB-UniRule"/>
</dbReference>
<feature type="region of interest" description="Disordered" evidence="9">
    <location>
        <begin position="1"/>
        <end position="139"/>
    </location>
</feature>
<dbReference type="SUPFAM" id="SSF55154">
    <property type="entry name" value="CYTH-like phosphatases"/>
    <property type="match status" value="1"/>
</dbReference>
<dbReference type="GO" id="GO:0006370">
    <property type="term" value="P:7-methylguanosine mRNA capping"/>
    <property type="evidence" value="ECO:0007669"/>
    <property type="project" value="UniProtKB-UniRule"/>
</dbReference>
<comment type="caution">
    <text evidence="11">The sequence shown here is derived from an EMBL/GenBank/DDBJ whole genome shotgun (WGS) entry which is preliminary data.</text>
</comment>
<dbReference type="InParanoid" id="A0A1Y2AMU3"/>